<dbReference type="EMBL" id="PVTQ01000020">
    <property type="protein sequence ID" value="PRY84820.1"/>
    <property type="molecule type" value="Genomic_DNA"/>
</dbReference>
<name>A0A2T0WDN3_9RHOB</name>
<dbReference type="Pfam" id="PF12706">
    <property type="entry name" value="Lactamase_B_2"/>
    <property type="match status" value="1"/>
</dbReference>
<comment type="caution">
    <text evidence="2">The sequence shown here is derived from an EMBL/GenBank/DDBJ whole genome shotgun (WGS) entry which is preliminary data.</text>
</comment>
<keyword evidence="3" id="KW-1185">Reference proteome</keyword>
<dbReference type="SUPFAM" id="SSF56281">
    <property type="entry name" value="Metallo-hydrolase/oxidoreductase"/>
    <property type="match status" value="1"/>
</dbReference>
<evidence type="ECO:0000313" key="2">
    <source>
        <dbReference type="EMBL" id="PRY84820.1"/>
    </source>
</evidence>
<evidence type="ECO:0000259" key="1">
    <source>
        <dbReference type="Pfam" id="PF12706"/>
    </source>
</evidence>
<evidence type="ECO:0000313" key="3">
    <source>
        <dbReference type="Proteomes" id="UP000238392"/>
    </source>
</evidence>
<dbReference type="OrthoDB" id="9805728at2"/>
<dbReference type="InterPro" id="IPR050114">
    <property type="entry name" value="UPF0173_UPF0282_UlaG_hydrolase"/>
</dbReference>
<gene>
    <name evidence="2" type="ORF">CLV74_12032</name>
</gene>
<organism evidence="2 3">
    <name type="scientific">Donghicola tyrosinivorans</name>
    <dbReference type="NCBI Taxonomy" id="1652492"/>
    <lineage>
        <taxon>Bacteria</taxon>
        <taxon>Pseudomonadati</taxon>
        <taxon>Pseudomonadota</taxon>
        <taxon>Alphaproteobacteria</taxon>
        <taxon>Rhodobacterales</taxon>
        <taxon>Roseobacteraceae</taxon>
        <taxon>Donghicola</taxon>
    </lineage>
</organism>
<dbReference type="InterPro" id="IPR001279">
    <property type="entry name" value="Metallo-B-lactamas"/>
</dbReference>
<protein>
    <submittedName>
        <fullName evidence="2">L-ascorbate metabolism protein UlaG (Beta-lactamase superfamily)</fullName>
    </submittedName>
</protein>
<dbReference type="InterPro" id="IPR036866">
    <property type="entry name" value="RibonucZ/Hydroxyglut_hydro"/>
</dbReference>
<proteinExistence type="predicted"/>
<sequence>MRIERTIGLPKAGQPGLFWLGQAGFWIETGRHRLLIDPYLSDSLAVKYRGKLNDHRRMMPPPLTVADLPRPDLVLVTHGHTDHLDPDTLGPLHRRFPDVPFVVPAACAELARARIGAEARLILVDADQDLTPLPDLMLTVFPAAHEALERDDAGHHRFLGYGIAAPTLRIYHSGDSIPFDGLAQRVRGFAPDICLLPVNGRDAQRAASGIPGNFHLPEAIELAQDCPFLIPHHFGMFAFNTVDPDVIDAAALGSEFPLIIRPTAGECLSIKT</sequence>
<dbReference type="Proteomes" id="UP000238392">
    <property type="component" value="Unassembled WGS sequence"/>
</dbReference>
<dbReference type="PANTHER" id="PTHR43546">
    <property type="entry name" value="UPF0173 METAL-DEPENDENT HYDROLASE MJ1163-RELATED"/>
    <property type="match status" value="1"/>
</dbReference>
<dbReference type="AlphaFoldDB" id="A0A2T0WDN3"/>
<dbReference type="RefSeq" id="WP_106268118.1">
    <property type="nucleotide sequence ID" value="NZ_PVTQ01000020.1"/>
</dbReference>
<dbReference type="Gene3D" id="3.60.15.10">
    <property type="entry name" value="Ribonuclease Z/Hydroxyacylglutathione hydrolase-like"/>
    <property type="match status" value="1"/>
</dbReference>
<reference evidence="2 3" key="1">
    <citation type="submission" date="2018-03" db="EMBL/GenBank/DDBJ databases">
        <title>Genomic Encyclopedia of Archaeal and Bacterial Type Strains, Phase II (KMG-II): from individual species to whole genera.</title>
        <authorList>
            <person name="Goeker M."/>
        </authorList>
    </citation>
    <scope>NUCLEOTIDE SEQUENCE [LARGE SCALE GENOMIC DNA]</scope>
    <source>
        <strain evidence="2 3">DSM 100212</strain>
    </source>
</reference>
<feature type="domain" description="Metallo-beta-lactamase" evidence="1">
    <location>
        <begin position="32"/>
        <end position="227"/>
    </location>
</feature>
<accession>A0A2T0WDN3</accession>